<keyword evidence="2" id="KW-0472">Membrane</keyword>
<accession>A0A9N9G382</accession>
<comment type="caution">
    <text evidence="3">The sequence shown here is derived from an EMBL/GenBank/DDBJ whole genome shotgun (WGS) entry which is preliminary data.</text>
</comment>
<feature type="compositionally biased region" description="Polar residues" evidence="1">
    <location>
        <begin position="520"/>
        <end position="529"/>
    </location>
</feature>
<reference evidence="3" key="1">
    <citation type="submission" date="2021-06" db="EMBL/GenBank/DDBJ databases">
        <authorList>
            <person name="Kallberg Y."/>
            <person name="Tangrot J."/>
            <person name="Rosling A."/>
        </authorList>
    </citation>
    <scope>NUCLEOTIDE SEQUENCE</scope>
    <source>
        <strain evidence="3">87-6 pot B 2015</strain>
    </source>
</reference>
<feature type="region of interest" description="Disordered" evidence="1">
    <location>
        <begin position="622"/>
        <end position="642"/>
    </location>
</feature>
<sequence length="731" mass="81142">MVRYYKNSLIYSNKSIVWQIWMLIGIIIIYGLVNVNAEQKCCYSTKSALQTGPNLYQLNVTASHVDSRKGNNVYVTAISFPKGYLITAPPFSPFSKVVCTQAQPSGTGAGTEELTQYECDSRDRATFFAVFDLSIQPIPLPNSTIAPASVFIFGDKCQNVAFCTDLAEKKESENSDKISLGPLGTWPKYAIVIGGVVLGISLLAACYLVYKRNRPGDRYRDTTITPSPNHYDDKDQNRALFIPNSLLRSDEGDTPPPSIEPPKNTLIKFGSVTAHSPERSNGVRIMNLPNQQSSSLTKSSTTKMKKDKRDKKDKNHQEIHIYDNAKSDEINGDDKFALPMPVSTVVIDMPSHVAHSGRRSWDKSSSIYHKTRKSGDNNTLSTHRISDYSTSDMSKTISNNDESEDETSDDNKNFYSSKRSSSTSVNHKKSRSKPRNGEHDSRRERKLSNNHNSASHRRGGEEDREGRRIDRGPSKRHRSRSSPPPASKTTDLHRGSSTRTRQTDRERDRGDHREEKHSNNDSISKNKGSSVGVHRSKTTPSNQTHQSDRGAGKRNKNSTPLANLNRSSSSRHKPIDLISHADTESTTSSSDVPLGDRLPLAMLAKLPPSGQSNSWKPTELNVINDEDDDTTPLGRISSSKTDSFCAASTSSHTRLLSADKSLSEKVEYGMDDKYESVLDEVLGIADYLNSEKGSSYKGSEDNYPIGGRSYNEKKSEMASDEEVPIGQLRSR</sequence>
<feature type="compositionally biased region" description="Low complexity" evidence="1">
    <location>
        <begin position="293"/>
        <end position="302"/>
    </location>
</feature>
<feature type="transmembrane region" description="Helical" evidence="2">
    <location>
        <begin position="16"/>
        <end position="33"/>
    </location>
</feature>
<name>A0A9N9G382_FUNMO</name>
<keyword evidence="2" id="KW-1133">Transmembrane helix</keyword>
<feature type="compositionally biased region" description="Polar residues" evidence="1">
    <location>
        <begin position="376"/>
        <end position="397"/>
    </location>
</feature>
<feature type="compositionally biased region" description="Basic and acidic residues" evidence="1">
    <location>
        <begin position="435"/>
        <end position="447"/>
    </location>
</feature>
<feature type="compositionally biased region" description="Polar residues" evidence="1">
    <location>
        <begin position="557"/>
        <end position="568"/>
    </location>
</feature>
<feature type="region of interest" description="Disordered" evidence="1">
    <location>
        <begin position="351"/>
        <end position="574"/>
    </location>
</feature>
<protein>
    <submittedName>
        <fullName evidence="3">12809_t:CDS:1</fullName>
    </submittedName>
</protein>
<dbReference type="AlphaFoldDB" id="A0A9N9G382"/>
<feature type="compositionally biased region" description="Basic and acidic residues" evidence="1">
    <location>
        <begin position="458"/>
        <end position="473"/>
    </location>
</feature>
<evidence type="ECO:0000313" key="3">
    <source>
        <dbReference type="EMBL" id="CAG8574323.1"/>
    </source>
</evidence>
<keyword evidence="2" id="KW-0812">Transmembrane</keyword>
<feature type="region of interest" description="Disordered" evidence="1">
    <location>
        <begin position="280"/>
        <end position="318"/>
    </location>
</feature>
<evidence type="ECO:0000256" key="2">
    <source>
        <dbReference type="SAM" id="Phobius"/>
    </source>
</evidence>
<dbReference type="EMBL" id="CAJVPP010001819">
    <property type="protein sequence ID" value="CAG8574323.1"/>
    <property type="molecule type" value="Genomic_DNA"/>
</dbReference>
<feature type="transmembrane region" description="Helical" evidence="2">
    <location>
        <begin position="189"/>
        <end position="210"/>
    </location>
</feature>
<dbReference type="Proteomes" id="UP000789375">
    <property type="component" value="Unassembled WGS sequence"/>
</dbReference>
<evidence type="ECO:0000313" key="4">
    <source>
        <dbReference type="Proteomes" id="UP000789375"/>
    </source>
</evidence>
<keyword evidence="4" id="KW-1185">Reference proteome</keyword>
<organism evidence="3 4">
    <name type="scientific">Funneliformis mosseae</name>
    <name type="common">Endomycorrhizal fungus</name>
    <name type="synonym">Glomus mosseae</name>
    <dbReference type="NCBI Taxonomy" id="27381"/>
    <lineage>
        <taxon>Eukaryota</taxon>
        <taxon>Fungi</taxon>
        <taxon>Fungi incertae sedis</taxon>
        <taxon>Mucoromycota</taxon>
        <taxon>Glomeromycotina</taxon>
        <taxon>Glomeromycetes</taxon>
        <taxon>Glomerales</taxon>
        <taxon>Glomeraceae</taxon>
        <taxon>Funneliformis</taxon>
    </lineage>
</organism>
<evidence type="ECO:0000256" key="1">
    <source>
        <dbReference type="SAM" id="MobiDB-lite"/>
    </source>
</evidence>
<gene>
    <name evidence="3" type="ORF">FMOSSE_LOCUS7618</name>
</gene>
<feature type="region of interest" description="Disordered" evidence="1">
    <location>
        <begin position="692"/>
        <end position="731"/>
    </location>
</feature>
<proteinExistence type="predicted"/>
<feature type="compositionally biased region" description="Polar residues" evidence="1">
    <location>
        <begin position="413"/>
        <end position="425"/>
    </location>
</feature>
<feature type="compositionally biased region" description="Basic and acidic residues" evidence="1">
    <location>
        <begin position="501"/>
        <end position="519"/>
    </location>
</feature>